<dbReference type="PATRIC" id="fig|157838.3.peg.1591"/>
<comment type="caution">
    <text evidence="1">The sequence shown here is derived from an EMBL/GenBank/DDBJ whole genome shotgun (WGS) entry which is preliminary data.</text>
</comment>
<organism evidence="1 2">
    <name type="scientific">Heyndrickxia shackletonii</name>
    <dbReference type="NCBI Taxonomy" id="157838"/>
    <lineage>
        <taxon>Bacteria</taxon>
        <taxon>Bacillati</taxon>
        <taxon>Bacillota</taxon>
        <taxon>Bacilli</taxon>
        <taxon>Bacillales</taxon>
        <taxon>Bacillaceae</taxon>
        <taxon>Heyndrickxia</taxon>
    </lineage>
</organism>
<dbReference type="Pfam" id="PF12787">
    <property type="entry name" value="EcsC"/>
    <property type="match status" value="1"/>
</dbReference>
<dbReference type="OrthoDB" id="2040879at2"/>
<name>A0A0Q3WX45_9BACI</name>
<dbReference type="STRING" id="157838.AN964_07225"/>
<dbReference type="EMBL" id="LJJC01000004">
    <property type="protein sequence ID" value="KQL53300.1"/>
    <property type="molecule type" value="Genomic_DNA"/>
</dbReference>
<dbReference type="Proteomes" id="UP000051888">
    <property type="component" value="Unassembled WGS sequence"/>
</dbReference>
<reference evidence="1 2" key="1">
    <citation type="submission" date="2015-09" db="EMBL/GenBank/DDBJ databases">
        <title>Genome sequencing project for genomic taxonomy and phylogenomics of Bacillus-like bacteria.</title>
        <authorList>
            <person name="Liu B."/>
            <person name="Wang J."/>
            <person name="Zhu Y."/>
            <person name="Liu G."/>
            <person name="Chen Q."/>
            <person name="Chen Z."/>
            <person name="Lan J."/>
            <person name="Che J."/>
            <person name="Ge C."/>
            <person name="Shi H."/>
            <person name="Pan Z."/>
            <person name="Liu X."/>
        </authorList>
    </citation>
    <scope>NUCLEOTIDE SEQUENCE [LARGE SCALE GENOMIC DNA]</scope>
    <source>
        <strain evidence="1 2">LMG 18435</strain>
    </source>
</reference>
<dbReference type="PANTHER" id="PTHR41260">
    <property type="entry name" value="PROTEIN ECSC"/>
    <property type="match status" value="1"/>
</dbReference>
<dbReference type="AlphaFoldDB" id="A0A0Q3WX45"/>
<evidence type="ECO:0000313" key="2">
    <source>
        <dbReference type="Proteomes" id="UP000051888"/>
    </source>
</evidence>
<protein>
    <submittedName>
        <fullName evidence="1">ABC transporter substrate-binding protein</fullName>
    </submittedName>
</protein>
<sequence length="280" mass="33145">MTWTKNEQKVWEDIEEYVQSFQSYEGNDFQNLYGKWVEKAFTSIPESLTEPFFEKLDTWLFHLHSLLQGLHIQDEARERILKSAKVFDESIFLIEDMKKLSIDQLSYIADQHVSRHKIYSLLQGGMTATAQPIFLSSDFLALILINLRSVQLTAITYGYDVRQPFEMMTSLKVFHTASLPNRLKGMGWKELTDELEEHHSLYFYEGMEKIIDYRWLEEPFKQLLKVFFISLFNKNSSSKSSFVSLAIGAGANYQFSRKVNQFAEKYYQYRFLLDKQREEY</sequence>
<evidence type="ECO:0000313" key="1">
    <source>
        <dbReference type="EMBL" id="KQL53300.1"/>
    </source>
</evidence>
<proteinExistence type="predicted"/>
<keyword evidence="2" id="KW-1185">Reference proteome</keyword>
<dbReference type="PANTHER" id="PTHR41260:SF1">
    <property type="entry name" value="PROTEIN ECSC"/>
    <property type="match status" value="1"/>
</dbReference>
<gene>
    <name evidence="1" type="ORF">AN964_07225</name>
</gene>
<accession>A0A0Q3WX45</accession>
<dbReference type="RefSeq" id="WP_055739028.1">
    <property type="nucleotide sequence ID" value="NZ_JAAIWL010000031.1"/>
</dbReference>
<dbReference type="InterPro" id="IPR024787">
    <property type="entry name" value="EcsC"/>
</dbReference>